<dbReference type="RefSeq" id="WP_379070172.1">
    <property type="nucleotide sequence ID" value="NZ_JBHTIT010000001.1"/>
</dbReference>
<evidence type="ECO:0000313" key="4">
    <source>
        <dbReference type="Proteomes" id="UP001597044"/>
    </source>
</evidence>
<feature type="compositionally biased region" description="Polar residues" evidence="1">
    <location>
        <begin position="304"/>
        <end position="314"/>
    </location>
</feature>
<accession>A0ABW3HGE1</accession>
<evidence type="ECO:0000256" key="1">
    <source>
        <dbReference type="SAM" id="MobiDB-lite"/>
    </source>
</evidence>
<proteinExistence type="predicted"/>
<organism evidence="3 4">
    <name type="scientific">Paraperlucidibaca wandonensis</name>
    <dbReference type="NCBI Taxonomy" id="1268273"/>
    <lineage>
        <taxon>Bacteria</taxon>
        <taxon>Pseudomonadati</taxon>
        <taxon>Pseudomonadota</taxon>
        <taxon>Gammaproteobacteria</taxon>
        <taxon>Moraxellales</taxon>
        <taxon>Moraxellaceae</taxon>
        <taxon>Paraperlucidibaca</taxon>
    </lineage>
</organism>
<gene>
    <name evidence="3" type="ORF">ACFQ0F_06045</name>
</gene>
<evidence type="ECO:0000313" key="3">
    <source>
        <dbReference type="EMBL" id="MFD0949952.1"/>
    </source>
</evidence>
<keyword evidence="2" id="KW-0812">Transmembrane</keyword>
<keyword evidence="2" id="KW-0472">Membrane</keyword>
<evidence type="ECO:0000256" key="2">
    <source>
        <dbReference type="SAM" id="Phobius"/>
    </source>
</evidence>
<feature type="region of interest" description="Disordered" evidence="1">
    <location>
        <begin position="294"/>
        <end position="314"/>
    </location>
</feature>
<name>A0ABW3HGE1_9GAMM</name>
<sequence>MDIDTAISVINSIVALIVSIIALVYTVKTYLLKSGASVRASFGMCSSSVYCEDQYVTSITLENLKDRAIVIFKIYLKIGHNYYLEVEDFGDSPLILKPFEAFKKEYDAIDLYSINMNRIDLNKIFDDKKAKKKIVLSTSDGKYVVSSWIKNWDPVYDFFNNHLTAVIHPRRATYKGKAYGINTKYIVDIKTESGKEEVIPIYPRDYEIKKFKNFRLTKECLTSKENLEEYLYEQVGAGILNCSEISVHDTESWFNETYESEHKKTIEAKYYNWFFYKILGSVLTKYSNYRLRRKNKKAKKANKSMQPTAKASAD</sequence>
<reference evidence="4" key="1">
    <citation type="journal article" date="2019" name="Int. J. Syst. Evol. Microbiol.">
        <title>The Global Catalogue of Microorganisms (GCM) 10K type strain sequencing project: providing services to taxonomists for standard genome sequencing and annotation.</title>
        <authorList>
            <consortium name="The Broad Institute Genomics Platform"/>
            <consortium name="The Broad Institute Genome Sequencing Center for Infectious Disease"/>
            <person name="Wu L."/>
            <person name="Ma J."/>
        </authorList>
    </citation>
    <scope>NUCLEOTIDE SEQUENCE [LARGE SCALE GENOMIC DNA]</scope>
    <source>
        <strain evidence="4">CCUG 63419</strain>
    </source>
</reference>
<protein>
    <submittedName>
        <fullName evidence="3">Uncharacterized protein</fullName>
    </submittedName>
</protein>
<comment type="caution">
    <text evidence="3">The sequence shown here is derived from an EMBL/GenBank/DDBJ whole genome shotgun (WGS) entry which is preliminary data.</text>
</comment>
<feature type="transmembrane region" description="Helical" evidence="2">
    <location>
        <begin position="6"/>
        <end position="27"/>
    </location>
</feature>
<keyword evidence="2" id="KW-1133">Transmembrane helix</keyword>
<keyword evidence="4" id="KW-1185">Reference proteome</keyword>
<dbReference type="Proteomes" id="UP001597044">
    <property type="component" value="Unassembled WGS sequence"/>
</dbReference>
<dbReference type="EMBL" id="JBHTIT010000001">
    <property type="protein sequence ID" value="MFD0949952.1"/>
    <property type="molecule type" value="Genomic_DNA"/>
</dbReference>